<evidence type="ECO:0000256" key="1">
    <source>
        <dbReference type="ARBA" id="ARBA00022737"/>
    </source>
</evidence>
<organism evidence="3 4">
    <name type="scientific">Micromonospora violae</name>
    <dbReference type="NCBI Taxonomy" id="1278207"/>
    <lineage>
        <taxon>Bacteria</taxon>
        <taxon>Bacillati</taxon>
        <taxon>Actinomycetota</taxon>
        <taxon>Actinomycetes</taxon>
        <taxon>Micromonosporales</taxon>
        <taxon>Micromonosporaceae</taxon>
        <taxon>Micromonospora</taxon>
    </lineage>
</organism>
<reference evidence="3 4" key="1">
    <citation type="submission" date="2019-02" db="EMBL/GenBank/DDBJ databases">
        <title>Sequencing the genomes of 1000 actinobacteria strains.</title>
        <authorList>
            <person name="Klenk H.-P."/>
        </authorList>
    </citation>
    <scope>NUCLEOTIDE SEQUENCE [LARGE SCALE GENOMIC DNA]</scope>
    <source>
        <strain evidence="3 4">DSM 45888</strain>
    </source>
</reference>
<keyword evidence="1" id="KW-0677">Repeat</keyword>
<dbReference type="InterPro" id="IPR002110">
    <property type="entry name" value="Ankyrin_rpt"/>
</dbReference>
<dbReference type="Gene3D" id="1.25.40.20">
    <property type="entry name" value="Ankyrin repeat-containing domain"/>
    <property type="match status" value="1"/>
</dbReference>
<name>A0A4Q7UIA6_9ACTN</name>
<comment type="caution">
    <text evidence="3">The sequence shown here is derived from an EMBL/GenBank/DDBJ whole genome shotgun (WGS) entry which is preliminary data.</text>
</comment>
<protein>
    <submittedName>
        <fullName evidence="3">Ankyrin repeat protein</fullName>
    </submittedName>
</protein>
<evidence type="ECO:0000313" key="4">
    <source>
        <dbReference type="Proteomes" id="UP000293781"/>
    </source>
</evidence>
<dbReference type="AlphaFoldDB" id="A0A4Q7UIA6"/>
<dbReference type="PANTHER" id="PTHR24161:SF89">
    <property type="entry name" value="ANKYRIN REPEAT PROTEIN"/>
    <property type="match status" value="1"/>
</dbReference>
<dbReference type="PROSITE" id="PS50088">
    <property type="entry name" value="ANK_REPEAT"/>
    <property type="match status" value="2"/>
</dbReference>
<sequence>MVTEPTPVGRPVLPELPVWQRVRRFAVPPVMIEACAAARADGDWRAGCAAGRIDVEVDLAEVRRNHGARQAELIEADLVALAPDLLRWHLPRTLGGRTSLATGKRWLLSTREGRIGDDDAILVVRVPWTVDGSQRLRLEVHSARTPQPDWPDLSPVFWSVDHVGGLRAAYGGTPERLPGFEVDGSVRPFEAYPMRVEPADLATRAEVFDRLIAAGDPVAAWAAADVDLDLTPPRGDRPAFDSMTTGLAIPAGFGVEMQRLHDRYGVEQTLIRDGWWMIAEVHRRDSSGVAARLVSSRREPDNTIELAGPIHTRPVDLDLVRHGLLTPAEVHPLVRAVLFPGAGVGPLRDDVDVVREVSVRCRGEWHTVRHGDGRLDALSHPPEEVRREQLLGGLGGQVAGCLTAVAAWRGSAGRLPRPLRELRREVLLRIQHGGSAALAALLDAGLDPRMGDGRGGTLLHHARSLDDPTLVHRLLDGGVPIGAQDRLGRTALHVAVSAGGTPELVRTLLTAGADPHLPDVREYSAADMADYKSFMYNADEDFYDDHRGIPEILQLIEEWIDRSQPAPSC</sequence>
<dbReference type="PROSITE" id="PS50297">
    <property type="entry name" value="ANK_REP_REGION"/>
    <property type="match status" value="1"/>
</dbReference>
<dbReference type="InterPro" id="IPR036770">
    <property type="entry name" value="Ankyrin_rpt-contain_sf"/>
</dbReference>
<dbReference type="Proteomes" id="UP000293781">
    <property type="component" value="Unassembled WGS sequence"/>
</dbReference>
<dbReference type="SMART" id="SM00248">
    <property type="entry name" value="ANK"/>
    <property type="match status" value="2"/>
</dbReference>
<accession>A0A4Q7UIA6</accession>
<dbReference type="EMBL" id="SHKK01000001">
    <property type="protein sequence ID" value="RZT80158.1"/>
    <property type="molecule type" value="Genomic_DNA"/>
</dbReference>
<dbReference type="SUPFAM" id="SSF48403">
    <property type="entry name" value="Ankyrin repeat"/>
    <property type="match status" value="1"/>
</dbReference>
<keyword evidence="2" id="KW-0040">ANK repeat</keyword>
<dbReference type="PANTHER" id="PTHR24161">
    <property type="entry name" value="ANK_REP_REGION DOMAIN-CONTAINING PROTEIN-RELATED"/>
    <property type="match status" value="1"/>
</dbReference>
<evidence type="ECO:0000256" key="2">
    <source>
        <dbReference type="PROSITE-ProRule" id="PRU00023"/>
    </source>
</evidence>
<feature type="repeat" description="ANK" evidence="2">
    <location>
        <begin position="487"/>
        <end position="520"/>
    </location>
</feature>
<proteinExistence type="predicted"/>
<evidence type="ECO:0000313" key="3">
    <source>
        <dbReference type="EMBL" id="RZT80158.1"/>
    </source>
</evidence>
<gene>
    <name evidence="3" type="ORF">EV382_3402</name>
</gene>
<dbReference type="Pfam" id="PF12796">
    <property type="entry name" value="Ank_2"/>
    <property type="match status" value="1"/>
</dbReference>
<keyword evidence="4" id="KW-1185">Reference proteome</keyword>
<feature type="repeat" description="ANK" evidence="2">
    <location>
        <begin position="454"/>
        <end position="486"/>
    </location>
</feature>